<dbReference type="EMBL" id="JACGCM010002017">
    <property type="protein sequence ID" value="KAF6145996.1"/>
    <property type="molecule type" value="Genomic_DNA"/>
</dbReference>
<organism evidence="1 2">
    <name type="scientific">Kingdonia uniflora</name>
    <dbReference type="NCBI Taxonomy" id="39325"/>
    <lineage>
        <taxon>Eukaryota</taxon>
        <taxon>Viridiplantae</taxon>
        <taxon>Streptophyta</taxon>
        <taxon>Embryophyta</taxon>
        <taxon>Tracheophyta</taxon>
        <taxon>Spermatophyta</taxon>
        <taxon>Magnoliopsida</taxon>
        <taxon>Ranunculales</taxon>
        <taxon>Circaeasteraceae</taxon>
        <taxon>Kingdonia</taxon>
    </lineage>
</organism>
<reference evidence="1 2" key="1">
    <citation type="journal article" date="2020" name="IScience">
        <title>Genome Sequencing of the Endangered Kingdonia uniflora (Circaeasteraceae, Ranunculales) Reveals Potential Mechanisms of Evolutionary Specialization.</title>
        <authorList>
            <person name="Sun Y."/>
            <person name="Deng T."/>
            <person name="Zhang A."/>
            <person name="Moore M.J."/>
            <person name="Landis J.B."/>
            <person name="Lin N."/>
            <person name="Zhang H."/>
            <person name="Zhang X."/>
            <person name="Huang J."/>
            <person name="Zhang X."/>
            <person name="Sun H."/>
            <person name="Wang H."/>
        </authorList>
    </citation>
    <scope>NUCLEOTIDE SEQUENCE [LARGE SCALE GENOMIC DNA]</scope>
    <source>
        <strain evidence="1">TB1705</strain>
        <tissue evidence="1">Leaf</tissue>
    </source>
</reference>
<protein>
    <submittedName>
        <fullName evidence="1">Uncharacterized protein</fullName>
    </submittedName>
</protein>
<evidence type="ECO:0000313" key="1">
    <source>
        <dbReference type="EMBL" id="KAF6145996.1"/>
    </source>
</evidence>
<accession>A0A7J7LTJ0</accession>
<sequence length="115" mass="13026">MDIECPSCHAFHWLDEKLTNSSRYRPLFGTCCNQGKIRLPILQPLPPGIQVLYDDDSSHVKSFRSHIREYNAANTFTSLGVKLDDRILNGRGSKPFSIYGELKHRVVALLPDLGK</sequence>
<dbReference type="AlphaFoldDB" id="A0A7J7LTJ0"/>
<keyword evidence="2" id="KW-1185">Reference proteome</keyword>
<dbReference type="OrthoDB" id="1689698at2759"/>
<gene>
    <name evidence="1" type="ORF">GIB67_033355</name>
</gene>
<dbReference type="Proteomes" id="UP000541444">
    <property type="component" value="Unassembled WGS sequence"/>
</dbReference>
<proteinExistence type="predicted"/>
<name>A0A7J7LTJ0_9MAGN</name>
<comment type="caution">
    <text evidence="1">The sequence shown here is derived from an EMBL/GenBank/DDBJ whole genome shotgun (WGS) entry which is preliminary data.</text>
</comment>
<evidence type="ECO:0000313" key="2">
    <source>
        <dbReference type="Proteomes" id="UP000541444"/>
    </source>
</evidence>